<dbReference type="Gene3D" id="2.60.120.260">
    <property type="entry name" value="Galactose-binding domain-like"/>
    <property type="match status" value="1"/>
</dbReference>
<feature type="domain" description="CBM6" evidence="6">
    <location>
        <begin position="23"/>
        <end position="149"/>
    </location>
</feature>
<dbReference type="RefSeq" id="WP_341694634.1">
    <property type="nucleotide sequence ID" value="NZ_JBBYHS010000025.1"/>
</dbReference>
<dbReference type="Pfam" id="PF03422">
    <property type="entry name" value="CBM_6"/>
    <property type="match status" value="1"/>
</dbReference>
<dbReference type="Proteomes" id="UP001485226">
    <property type="component" value="Unassembled WGS sequence"/>
</dbReference>
<evidence type="ECO:0000259" key="6">
    <source>
        <dbReference type="PROSITE" id="PS51175"/>
    </source>
</evidence>
<comment type="similarity">
    <text evidence="1">Belongs to the pectinesterase family.</text>
</comment>
<dbReference type="InterPro" id="IPR011050">
    <property type="entry name" value="Pectin_lyase_fold/virulence"/>
</dbReference>
<dbReference type="InterPro" id="IPR005084">
    <property type="entry name" value="CBM6"/>
</dbReference>
<keyword evidence="3" id="KW-0378">Hydrolase</keyword>
<keyword evidence="4" id="KW-0063">Aspartyl esterase</keyword>
<evidence type="ECO:0000256" key="3">
    <source>
        <dbReference type="ARBA" id="ARBA00022801"/>
    </source>
</evidence>
<feature type="signal peptide" evidence="5">
    <location>
        <begin position="1"/>
        <end position="19"/>
    </location>
</feature>
<evidence type="ECO:0000256" key="2">
    <source>
        <dbReference type="ARBA" id="ARBA00022729"/>
    </source>
</evidence>
<organism evidence="7 8">
    <name type="scientific">Flavobacterium calami</name>
    <dbReference type="NCBI Taxonomy" id="3139144"/>
    <lineage>
        <taxon>Bacteria</taxon>
        <taxon>Pseudomonadati</taxon>
        <taxon>Bacteroidota</taxon>
        <taxon>Flavobacteriia</taxon>
        <taxon>Flavobacteriales</taxon>
        <taxon>Flavobacteriaceae</taxon>
        <taxon>Flavobacterium</taxon>
    </lineage>
</organism>
<dbReference type="InterPro" id="IPR032812">
    <property type="entry name" value="SbsA_Ig"/>
</dbReference>
<dbReference type="Pfam" id="PF13205">
    <property type="entry name" value="Big_5"/>
    <property type="match status" value="1"/>
</dbReference>
<dbReference type="EMBL" id="JBBYHS010000025">
    <property type="protein sequence ID" value="MEL1255909.1"/>
    <property type="molecule type" value="Genomic_DNA"/>
</dbReference>
<evidence type="ECO:0000256" key="4">
    <source>
        <dbReference type="ARBA" id="ARBA00023085"/>
    </source>
</evidence>
<dbReference type="Pfam" id="PF18998">
    <property type="entry name" value="Flg_new_2"/>
    <property type="match status" value="2"/>
</dbReference>
<gene>
    <name evidence="7" type="ORF">AAEO57_19105</name>
</gene>
<comment type="caution">
    <text evidence="7">The sequence shown here is derived from an EMBL/GenBank/DDBJ whole genome shotgun (WGS) entry which is preliminary data.</text>
</comment>
<dbReference type="Pfam" id="PF18962">
    <property type="entry name" value="Por_Secre_tail"/>
    <property type="match status" value="1"/>
</dbReference>
<dbReference type="InterPro" id="IPR012334">
    <property type="entry name" value="Pectin_lyas_fold"/>
</dbReference>
<protein>
    <submittedName>
        <fullName evidence="7">Pectinesterase family protein</fullName>
    </submittedName>
</protein>
<keyword evidence="2 5" id="KW-0732">Signal</keyword>
<dbReference type="PANTHER" id="PTHR31321:SF57">
    <property type="entry name" value="PECTINESTERASE 53-RELATED"/>
    <property type="match status" value="1"/>
</dbReference>
<dbReference type="Pfam" id="PF01095">
    <property type="entry name" value="Pectinesterase"/>
    <property type="match status" value="1"/>
</dbReference>
<evidence type="ECO:0000256" key="1">
    <source>
        <dbReference type="ARBA" id="ARBA00008891"/>
    </source>
</evidence>
<dbReference type="PANTHER" id="PTHR31321">
    <property type="entry name" value="ACYL-COA THIOESTER HYDROLASE YBHC-RELATED"/>
    <property type="match status" value="1"/>
</dbReference>
<dbReference type="SUPFAM" id="SSF49785">
    <property type="entry name" value="Galactose-binding domain-like"/>
    <property type="match status" value="1"/>
</dbReference>
<dbReference type="InterPro" id="IPR044060">
    <property type="entry name" value="Bacterial_rp_domain"/>
</dbReference>
<dbReference type="SUPFAM" id="SSF51126">
    <property type="entry name" value="Pectin lyase-like"/>
    <property type="match status" value="1"/>
</dbReference>
<dbReference type="NCBIfam" id="TIGR04183">
    <property type="entry name" value="Por_Secre_tail"/>
    <property type="match status" value="1"/>
</dbReference>
<sequence length="1071" mass="115004">MKKQLLLFLLLFFTVAGFSQTVQRIEAESYNLNSGAKSENNAALSGGKNVGYIKNNTWIAFTGHVFNQYDTNFNVAASGATGGTIEFRLGSATGTLIGTATVSGSTGFSDYKMFSAAITPTTGTYDLYLVFKHPTNTGYLFNIDYLEKVTNVPGAVTYSLATNVSPASSGTITLNPAGTNFNDGTAITLTANKNFGYNFTRWVDGNGNPVSTANPYTFTINSNTTLVAEYAAVDTYILSVNVNGAYGLGDYSISPAGKDGAFSVYEKGTNVTITALENDIVKFSNWSNGSTAISIPVTMNANTSVTGTYDNVSFIAGWTFKTDQYAHPRVAELYSSTDNRPQLFAYNIADNIVTPNVRILNRGGKNGVGVWNTIRGDFFYFMTSFSTIGYKNINVSSGLIGYYYGCDEWTLQYSLDGVNFVNLSNLTTINTGSVTPIGGILPVEAEGKAKVYLRWFPNVAGSKHGSATDVTATVLSNVIVKADEIPVLDNTAPIILSSIPESAANSASASGNIILNYDEKVKLGTGQAILNGKNLTAEFVNKTVKFSYFGLEYNTQYTFTLPAGFVTDLSGNNAPAVNLTFKTMVKPVPAKRAFDLIVDANATADQVTSGKYVKTIAEAFTKAPSNSSTRFLVLITNGTYNLGGDGTNPQGIVLQLPSGKNNVSLIAQSKDKVILQGNPGWGIKNAVLSIEANDLYMENITIEHKDGITTSGQRPALNPAGDRNVYNGIRLRSKQDTQVTGGNRSFYYKSIIEGDVDFICGGGTHWFEECKLVSVASGYLVAPNHTADVQYGYIFNNNTITAATSYYLGRPWQNAPRAVYLNTTMVNEPNTQGWASMGTLPALFAEYNSVNSNGVAINTSNRTNVFSVSGVNQTGNYNPVLTKAQADQYTIENVLSGTDKWDPRLVVEQIAAPSNLTFTGNNTLKWDNNQYAICYVVSKAGKIIDITTNATYVDNAATAGTHEYTVQAVNEYGGLSVASTISATLGLGDINESNSVTAYPMPTKDIVNLTLPEGIGSLNYEVYSVQGQKVKKGILETTVRSIDLSVLNSGLYIINIKNDAGAVYKVKVIKN</sequence>
<dbReference type="InterPro" id="IPR026444">
    <property type="entry name" value="Secre_tail"/>
</dbReference>
<evidence type="ECO:0000313" key="7">
    <source>
        <dbReference type="EMBL" id="MEL1255909.1"/>
    </source>
</evidence>
<dbReference type="CDD" id="cd04084">
    <property type="entry name" value="CBM6_xylanase-like"/>
    <property type="match status" value="1"/>
</dbReference>
<dbReference type="InterPro" id="IPR006584">
    <property type="entry name" value="Cellulose-bd_IV"/>
</dbReference>
<dbReference type="InterPro" id="IPR008979">
    <property type="entry name" value="Galactose-bd-like_sf"/>
</dbReference>
<accession>A0ABU9IV86</accession>
<dbReference type="PROSITE" id="PS51175">
    <property type="entry name" value="CBM6"/>
    <property type="match status" value="1"/>
</dbReference>
<proteinExistence type="inferred from homology"/>
<dbReference type="Gene3D" id="2.160.20.10">
    <property type="entry name" value="Single-stranded right-handed beta-helix, Pectin lyase-like"/>
    <property type="match status" value="1"/>
</dbReference>
<dbReference type="InterPro" id="IPR000070">
    <property type="entry name" value="Pectinesterase_cat"/>
</dbReference>
<keyword evidence="8" id="KW-1185">Reference proteome</keyword>
<dbReference type="SMART" id="SM00606">
    <property type="entry name" value="CBD_IV"/>
    <property type="match status" value="1"/>
</dbReference>
<feature type="chain" id="PRO_5046985506" evidence="5">
    <location>
        <begin position="20"/>
        <end position="1071"/>
    </location>
</feature>
<name>A0ABU9IV86_9FLAO</name>
<evidence type="ECO:0000313" key="8">
    <source>
        <dbReference type="Proteomes" id="UP001485226"/>
    </source>
</evidence>
<evidence type="ECO:0000256" key="5">
    <source>
        <dbReference type="SAM" id="SignalP"/>
    </source>
</evidence>
<reference evidence="7 8" key="1">
    <citation type="submission" date="2024-04" db="EMBL/GenBank/DDBJ databases">
        <title>Flavobacterium sp. DGU38 16S ribosomal RNA gene Genome sequencing and assembly.</title>
        <authorList>
            <person name="Park S."/>
        </authorList>
    </citation>
    <scope>NUCLEOTIDE SEQUENCE [LARGE SCALE GENOMIC DNA]</scope>
    <source>
        <strain evidence="7 8">DGU38</strain>
    </source>
</reference>